<dbReference type="Pfam" id="PF01966">
    <property type="entry name" value="HD"/>
    <property type="match status" value="1"/>
</dbReference>
<accession>A0A514A1G6</accession>
<organism evidence="2 3">
    <name type="scientific">Aeromonas phage LAh10</name>
    <dbReference type="NCBI Taxonomy" id="2591025"/>
    <lineage>
        <taxon>Viruses</taxon>
        <taxon>Duplodnaviria</taxon>
        <taxon>Heunggongvirae</taxon>
        <taxon>Uroviricota</taxon>
        <taxon>Caudoviricetes</taxon>
        <taxon>Chimalliviridae</taxon>
        <taxon>Ludhianavirus</taxon>
        <taxon>Ludhianavirus LAh10</taxon>
    </lineage>
</organism>
<feature type="domain" description="HD" evidence="1">
    <location>
        <begin position="50"/>
        <end position="149"/>
    </location>
</feature>
<name>A0A514A1G6_9CAUD</name>
<gene>
    <name evidence="2" type="ORF">LAh10_169</name>
</gene>
<dbReference type="InterPro" id="IPR006674">
    <property type="entry name" value="HD_domain"/>
</dbReference>
<evidence type="ECO:0000313" key="3">
    <source>
        <dbReference type="Proteomes" id="UP000318420"/>
    </source>
</evidence>
<sequence length="240" mass="27809">MKNQPNGELSVQVDYIRKFMFLFQEHDVPMSLIRACVKSIAQNDLAHNLGHVHGVCELASQMAECRVNKDDQLKVMLAALFHDLGCRYNRDDHHLISYGLTYQYLAEYWPERFTPDEIKEIAVAVLEHRSSSKGKPTSLISEIVSVADSGKPNIEIYIKRALQFRISRGDLENKGKDVLFDEVYHHLLEKFESNTGYHWNSYPDIGLMHFKEEWDEFQVLLHPTLVSHAMRTISVTYNKL</sequence>
<dbReference type="CDD" id="cd00077">
    <property type="entry name" value="HDc"/>
    <property type="match status" value="1"/>
</dbReference>
<protein>
    <submittedName>
        <fullName evidence="2">Putative phosphohydrolase</fullName>
    </submittedName>
</protein>
<dbReference type="GO" id="GO:0016787">
    <property type="term" value="F:hydrolase activity"/>
    <property type="evidence" value="ECO:0007669"/>
    <property type="project" value="UniProtKB-KW"/>
</dbReference>
<dbReference type="InterPro" id="IPR003607">
    <property type="entry name" value="HD/PDEase_dom"/>
</dbReference>
<keyword evidence="3" id="KW-1185">Reference proteome</keyword>
<evidence type="ECO:0000313" key="2">
    <source>
        <dbReference type="EMBL" id="QDH47119.1"/>
    </source>
</evidence>
<dbReference type="EMBL" id="MK838116">
    <property type="protein sequence ID" value="QDH47119.1"/>
    <property type="molecule type" value="Genomic_DNA"/>
</dbReference>
<proteinExistence type="predicted"/>
<dbReference type="Proteomes" id="UP000318420">
    <property type="component" value="Segment"/>
</dbReference>
<evidence type="ECO:0000259" key="1">
    <source>
        <dbReference type="Pfam" id="PF01966"/>
    </source>
</evidence>
<dbReference type="SUPFAM" id="SSF109604">
    <property type="entry name" value="HD-domain/PDEase-like"/>
    <property type="match status" value="1"/>
</dbReference>
<keyword evidence="2" id="KW-0378">Hydrolase</keyword>
<dbReference type="Gene3D" id="1.10.3210.10">
    <property type="entry name" value="Hypothetical protein af1432"/>
    <property type="match status" value="1"/>
</dbReference>
<reference evidence="2 3" key="1">
    <citation type="submission" date="2019-04" db="EMBL/GenBank/DDBJ databases">
        <title>Novel bacteriophages capable of disrupting biofilms from clinical strains of Aeromonas hydrophila with intrinsic antibiotic resistance.</title>
        <authorList>
            <person name="Kabwe M."/>
            <person name="Brown T.L."/>
            <person name="Speirs L."/>
            <person name="Ku H."/>
            <person name="Leach M."/>
            <person name="Chan H.T."/>
            <person name="Petrovski S."/>
            <person name="Lock P."/>
            <person name="Tucci J."/>
        </authorList>
    </citation>
    <scope>NUCLEOTIDE SEQUENCE [LARGE SCALE GENOMIC DNA]</scope>
</reference>